<dbReference type="Proteomes" id="UP000310314">
    <property type="component" value="Unassembled WGS sequence"/>
</dbReference>
<name>A0A5S3PTC0_9FLAO</name>
<sequence>MKTKLSFLILLSSFYCFSQDTDEPVTIRFSLPSTADRLQDDRTRIFTIKGTPYLNEEHQLGTIINGETTMEAPIRYNAYYDYFQVLDENKKKASVLKSNNVIVQLDGKTYHLLTYEETVQDKALYYLPQNKNQQLSGNMKEGYFCALSDGETVLYNKTTKRVPKFKLQDHGYTQFAPTDLVTLNHYYIKRKHRPAVRIKLSKKEVLFALNNKYNEVRDYIKKNKLKVKTEEEVIQILSYYDTLD</sequence>
<comment type="caution">
    <text evidence="2">The sequence shown here is derived from an EMBL/GenBank/DDBJ whole genome shotgun (WGS) entry which is preliminary data.</text>
</comment>
<gene>
    <name evidence="2" type="ORF">FEE95_02115</name>
</gene>
<evidence type="ECO:0000256" key="1">
    <source>
        <dbReference type="SAM" id="SignalP"/>
    </source>
</evidence>
<keyword evidence="3" id="KW-1185">Reference proteome</keyword>
<dbReference type="AlphaFoldDB" id="A0A5S3PTC0"/>
<dbReference type="RefSeq" id="WP_138656178.1">
    <property type="nucleotide sequence ID" value="NZ_VATY01000001.1"/>
</dbReference>
<evidence type="ECO:0000313" key="2">
    <source>
        <dbReference type="EMBL" id="TMM58245.1"/>
    </source>
</evidence>
<reference evidence="2 3" key="1">
    <citation type="submission" date="2019-05" db="EMBL/GenBank/DDBJ databases">
        <authorList>
            <person name="Zhang J.-Y."/>
            <person name="Feg X."/>
            <person name="Du Z.-J."/>
        </authorList>
    </citation>
    <scope>NUCLEOTIDE SEQUENCE [LARGE SCALE GENOMIC DNA]</scope>
    <source>
        <strain evidence="2 3">RZ26</strain>
    </source>
</reference>
<evidence type="ECO:0008006" key="4">
    <source>
        <dbReference type="Google" id="ProtNLM"/>
    </source>
</evidence>
<evidence type="ECO:0000313" key="3">
    <source>
        <dbReference type="Proteomes" id="UP000310314"/>
    </source>
</evidence>
<protein>
    <recommendedName>
        <fullName evidence="4">GLPGLI family protein</fullName>
    </recommendedName>
</protein>
<dbReference type="EMBL" id="VATY01000001">
    <property type="protein sequence ID" value="TMM58245.1"/>
    <property type="molecule type" value="Genomic_DNA"/>
</dbReference>
<accession>A0A5S3PTC0</accession>
<dbReference type="OrthoDB" id="978006at2"/>
<keyword evidence="1" id="KW-0732">Signal</keyword>
<organism evidence="2 3">
    <name type="scientific">Maribacter algarum</name>
    <name type="common">ex Zhang et al. 2020</name>
    <dbReference type="NCBI Taxonomy" id="2578118"/>
    <lineage>
        <taxon>Bacteria</taxon>
        <taxon>Pseudomonadati</taxon>
        <taxon>Bacteroidota</taxon>
        <taxon>Flavobacteriia</taxon>
        <taxon>Flavobacteriales</taxon>
        <taxon>Flavobacteriaceae</taxon>
        <taxon>Maribacter</taxon>
    </lineage>
</organism>
<feature type="signal peptide" evidence="1">
    <location>
        <begin position="1"/>
        <end position="18"/>
    </location>
</feature>
<proteinExistence type="predicted"/>
<feature type="chain" id="PRO_5024348538" description="GLPGLI family protein" evidence="1">
    <location>
        <begin position="19"/>
        <end position="244"/>
    </location>
</feature>